<dbReference type="Gene3D" id="2.10.109.10">
    <property type="entry name" value="Umud Fragment, subunit A"/>
    <property type="match status" value="1"/>
</dbReference>
<comment type="catalytic activity">
    <reaction evidence="1 7">
        <text>Cleavage of hydrophobic, N-terminal signal or leader sequences from secreted and periplasmic proteins.</text>
        <dbReference type="EC" id="3.4.21.89"/>
    </reaction>
</comment>
<evidence type="ECO:0000256" key="3">
    <source>
        <dbReference type="ARBA" id="ARBA00009370"/>
    </source>
</evidence>
<feature type="region of interest" description="Disordered" evidence="8">
    <location>
        <begin position="1"/>
        <end position="34"/>
    </location>
</feature>
<keyword evidence="5 7" id="KW-0378">Hydrolase</keyword>
<evidence type="ECO:0000313" key="10">
    <source>
        <dbReference type="EMBL" id="MBI9113586.1"/>
    </source>
</evidence>
<evidence type="ECO:0000256" key="7">
    <source>
        <dbReference type="RuleBase" id="RU362042"/>
    </source>
</evidence>
<keyword evidence="7" id="KW-1133">Transmembrane helix</keyword>
<evidence type="ECO:0000313" key="11">
    <source>
        <dbReference type="Proteomes" id="UP000602087"/>
    </source>
</evidence>
<feature type="transmembrane region" description="Helical" evidence="7">
    <location>
        <begin position="43"/>
        <end position="66"/>
    </location>
</feature>
<evidence type="ECO:0000256" key="5">
    <source>
        <dbReference type="ARBA" id="ARBA00022801"/>
    </source>
</evidence>
<keyword evidence="7" id="KW-0812">Transmembrane</keyword>
<feature type="domain" description="Peptidase S26" evidence="9">
    <location>
        <begin position="41"/>
        <end position="234"/>
    </location>
</feature>
<dbReference type="GO" id="GO:0004252">
    <property type="term" value="F:serine-type endopeptidase activity"/>
    <property type="evidence" value="ECO:0007669"/>
    <property type="project" value="InterPro"/>
</dbReference>
<dbReference type="GO" id="GO:0006465">
    <property type="term" value="P:signal peptide processing"/>
    <property type="evidence" value="ECO:0007669"/>
    <property type="project" value="InterPro"/>
</dbReference>
<comment type="subcellular location">
    <subcellularLocation>
        <location evidence="2">Cell membrane</location>
        <topology evidence="2">Single-pass type II membrane protein</topology>
    </subcellularLocation>
    <subcellularLocation>
        <location evidence="7">Membrane</location>
        <topology evidence="7">Single-pass type II membrane protein</topology>
    </subcellularLocation>
</comment>
<dbReference type="Proteomes" id="UP000602087">
    <property type="component" value="Unassembled WGS sequence"/>
</dbReference>
<dbReference type="PANTHER" id="PTHR43390:SF1">
    <property type="entry name" value="CHLOROPLAST PROCESSING PEPTIDASE"/>
    <property type="match status" value="1"/>
</dbReference>
<organism evidence="10 11">
    <name type="scientific">Sanguibacter suaedae</name>
    <dbReference type="NCBI Taxonomy" id="2795737"/>
    <lineage>
        <taxon>Bacteria</taxon>
        <taxon>Bacillati</taxon>
        <taxon>Actinomycetota</taxon>
        <taxon>Actinomycetes</taxon>
        <taxon>Micrococcales</taxon>
        <taxon>Sanguibacteraceae</taxon>
        <taxon>Sanguibacter</taxon>
    </lineage>
</organism>
<feature type="compositionally biased region" description="Basic residues" evidence="8">
    <location>
        <begin position="8"/>
        <end position="20"/>
    </location>
</feature>
<dbReference type="EMBL" id="JAEINH010000001">
    <property type="protein sequence ID" value="MBI9113586.1"/>
    <property type="molecule type" value="Genomic_DNA"/>
</dbReference>
<comment type="similarity">
    <text evidence="3 7">Belongs to the peptidase S26 family.</text>
</comment>
<accession>A0A934I8Y8</accession>
<dbReference type="PANTHER" id="PTHR43390">
    <property type="entry name" value="SIGNAL PEPTIDASE I"/>
    <property type="match status" value="1"/>
</dbReference>
<dbReference type="AlphaFoldDB" id="A0A934I8Y8"/>
<keyword evidence="7" id="KW-0645">Protease</keyword>
<dbReference type="InterPro" id="IPR000223">
    <property type="entry name" value="Pept_S26A_signal_pept_1"/>
</dbReference>
<evidence type="ECO:0000256" key="4">
    <source>
        <dbReference type="ARBA" id="ARBA00013208"/>
    </source>
</evidence>
<evidence type="ECO:0000256" key="8">
    <source>
        <dbReference type="SAM" id="MobiDB-lite"/>
    </source>
</evidence>
<evidence type="ECO:0000256" key="1">
    <source>
        <dbReference type="ARBA" id="ARBA00000677"/>
    </source>
</evidence>
<reference evidence="10" key="1">
    <citation type="submission" date="2020-12" db="EMBL/GenBank/DDBJ databases">
        <title>Sanguibacter suaedae sp. nov., isolated from Suaeda aralocaspica.</title>
        <authorList>
            <person name="Ma Q."/>
        </authorList>
    </citation>
    <scope>NUCLEOTIDE SEQUENCE</scope>
    <source>
        <strain evidence="10">YZGR15</strain>
    </source>
</reference>
<dbReference type="GO" id="GO:0005886">
    <property type="term" value="C:plasma membrane"/>
    <property type="evidence" value="ECO:0007669"/>
    <property type="project" value="UniProtKB-SubCell"/>
</dbReference>
<proteinExistence type="inferred from homology"/>
<name>A0A934I8Y8_9MICO</name>
<evidence type="ECO:0000256" key="6">
    <source>
        <dbReference type="PIRSR" id="PIRSR600223-1"/>
    </source>
</evidence>
<dbReference type="EC" id="3.4.21.89" evidence="4 7"/>
<evidence type="ECO:0000256" key="2">
    <source>
        <dbReference type="ARBA" id="ARBA00004401"/>
    </source>
</evidence>
<gene>
    <name evidence="10" type="primary">lepB</name>
    <name evidence="10" type="ORF">JAV76_01000</name>
</gene>
<dbReference type="CDD" id="cd06530">
    <property type="entry name" value="S26_SPase_I"/>
    <property type="match status" value="1"/>
</dbReference>
<protein>
    <recommendedName>
        <fullName evidence="4 7">Signal peptidase I</fullName>
        <ecNumber evidence="4 7">3.4.21.89</ecNumber>
    </recommendedName>
</protein>
<dbReference type="InterPro" id="IPR019758">
    <property type="entry name" value="Pept_S26A_signal_pept_1_CS"/>
</dbReference>
<feature type="active site" evidence="6">
    <location>
        <position position="144"/>
    </location>
</feature>
<evidence type="ECO:0000259" key="9">
    <source>
        <dbReference type="Pfam" id="PF10502"/>
    </source>
</evidence>
<dbReference type="Pfam" id="PF10502">
    <property type="entry name" value="Peptidase_S26"/>
    <property type="match status" value="1"/>
</dbReference>
<keyword evidence="7" id="KW-0472">Membrane</keyword>
<dbReference type="PROSITE" id="PS00761">
    <property type="entry name" value="SPASE_I_3"/>
    <property type="match status" value="1"/>
</dbReference>
<feature type="active site" evidence="6">
    <location>
        <position position="71"/>
    </location>
</feature>
<dbReference type="NCBIfam" id="TIGR02227">
    <property type="entry name" value="sigpep_I_bact"/>
    <property type="match status" value="1"/>
</dbReference>
<dbReference type="PRINTS" id="PR00727">
    <property type="entry name" value="LEADERPTASE"/>
</dbReference>
<dbReference type="InterPro" id="IPR019533">
    <property type="entry name" value="Peptidase_S26"/>
</dbReference>
<sequence>MWAGSPGRARRAGQRWHHGAVPRSGTRTTREEQSRTRSVLREAAIILVSALVLSWLLKTFVVQAFFIPTPSMADTLVKGDRVVVSRLVPDVVDVRRGDVVVFKDPGGWLPPPVPQEQNALQEAATEALTFVGLLAQDSGEHLIKRVVGTPGDHVVCCDAEGRVSVNGEPIDETYIKDGSVPSQDPFDRTVPDDMLFVMGDNRQHSSDSRYTTGNPGGGYVPMDDVVGTAFVKVWPLSRAQILRNPGDVFTDVPSP</sequence>
<dbReference type="SUPFAM" id="SSF51306">
    <property type="entry name" value="LexA/Signal peptidase"/>
    <property type="match status" value="1"/>
</dbReference>
<dbReference type="InterPro" id="IPR036286">
    <property type="entry name" value="LexA/Signal_pep-like_sf"/>
</dbReference>
<keyword evidence="11" id="KW-1185">Reference proteome</keyword>
<dbReference type="GO" id="GO:0009003">
    <property type="term" value="F:signal peptidase activity"/>
    <property type="evidence" value="ECO:0007669"/>
    <property type="project" value="UniProtKB-EC"/>
</dbReference>
<comment type="caution">
    <text evidence="10">The sequence shown here is derived from an EMBL/GenBank/DDBJ whole genome shotgun (WGS) entry which is preliminary data.</text>
</comment>